<dbReference type="InterPro" id="IPR046346">
    <property type="entry name" value="Aminoacid_DH-like_N_sf"/>
</dbReference>
<feature type="domain" description="NAD-specific glutamate dehydrogenase C-terminal" evidence="3">
    <location>
        <begin position="1283"/>
        <end position="1625"/>
    </location>
</feature>
<dbReference type="InterPro" id="IPR007780">
    <property type="entry name" value="NAD_Glu_DH_bac"/>
</dbReference>
<dbReference type="PIRSF" id="PIRSF036761">
    <property type="entry name" value="GDH_Mll4104"/>
    <property type="match status" value="1"/>
</dbReference>
<feature type="domain" description="NAD-glutamate dehydrogenase catalytic" evidence="2">
    <location>
        <begin position="741"/>
        <end position="1237"/>
    </location>
</feature>
<protein>
    <submittedName>
        <fullName evidence="7">NAD-glutamate dehydrogenase</fullName>
    </submittedName>
</protein>
<feature type="domain" description="NAD-glutamate dehydrogenase ACT3" evidence="6">
    <location>
        <begin position="559"/>
        <end position="627"/>
    </location>
</feature>
<evidence type="ECO:0000259" key="3">
    <source>
        <dbReference type="Pfam" id="PF21074"/>
    </source>
</evidence>
<evidence type="ECO:0000256" key="1">
    <source>
        <dbReference type="SAM" id="MobiDB-lite"/>
    </source>
</evidence>
<dbReference type="InterPro" id="IPR036291">
    <property type="entry name" value="NAD(P)-bd_dom_sf"/>
</dbReference>
<dbReference type="InterPro" id="IPR049064">
    <property type="entry name" value="NAD_Glu_DH_ACT3"/>
</dbReference>
<dbReference type="InterPro" id="IPR028971">
    <property type="entry name" value="NAD-GDH_cat"/>
</dbReference>
<dbReference type="PANTHER" id="PTHR43403">
    <property type="entry name" value="NAD-SPECIFIC GLUTAMATE DEHYDROGENASE"/>
    <property type="match status" value="1"/>
</dbReference>
<dbReference type="Proteomes" id="UP000321793">
    <property type="component" value="Unassembled WGS sequence"/>
</dbReference>
<sequence>MTESSVHPRSTTLDAIVTAFAGLDPRPDGAAIVGHYFRHVPDEELSARPAHTLAGAVKSHLDLAETRTPGTAAVRVFNPTTESDGWSSSRSVIQVVTDDMPFLVDSVTSALVQRDIDIHLVIHPQFKVRRDDAGHLVETCDDDGSGPRHEDPDVHSESWILLTIDREGDQDARDRLSAVLDNVLVDVREAVTDWPTMRTRCLVIAAELEGSPPPGVGADEVSQASAFLRWMADNHFTFLGYREYSLEETSEGDVIRPLGGTGLGMLKQDPPADKKIRPLSPESSRKARERGVLVLTKANSRSTVHRPAYLDYVGIRTYAPDGSTAGEKRFLGLYASTAYTESVLRLPVVAEKVQAVLEQSGLAADSHTGKDLLEVLETYPRDELIQGTPEELYETAMAVTQLQERRRTKLFLREDDFGRFVSCQVYIPRDRYNTGVRTRMAAILKDTFGGESVEFTARVSERALSRLQFVVRVPVGERVRHLDESERSDLERRLVEVSRNWADRLGDGLRDRLGEVEGDRLLDRFGRGFPTAYEETFSVVQGVADLHHLDGLGDERRTSVALYRPADSPESIRRFKLFRADPLSLTDILPIFTDMGVEVVDEQPYEVSRSDGVQLHVYDFGLRVQDDQIWAGIAHEDLRDLFEGAVLAVWDGRAESDGFNQLVLAARLTWRQVVILRTVAKYLRQTQATFSQSYFEDALVGNPSIAVDLVAFFEARFDPDAFAGDETEQRAAREQEIADRITAALDDVSSLDEDRIIRSFLAVMKAALRTNFFQPGADGAPKAYVSLKLDPTAIPDLPAPRPAYEIWVYSPQVEGVHLRFGSVARGGLRWSDRREDFRTEILGLVKAQMVKNAVIVPTGSKGGFYAKKLPDPAVSREAWLEEGQSAYRTFISGLLDVTDNRVGSDIVPPERVVRHDGDDSYLVVAADKGTATFSDIANGVAQSYGFWLDDAFASGGSAGYDHKAMGITARGAWESVKRHFREMGVDTQSEDFTAVGVGDMSGDVFGNGMLLSEHIRLVAAFDHRHVFIDPSPVAARSFQERRRLFDLPRSSWDDYDRSLISAGGGVFPRSLKSVTVTPEMRSALGLGDDVSTMTPTELIHAILLAPVDLLWNGGIGTYVKATSEDHLSIGDRANDTIRVNGSELRVKVVGEGGNLGLSQLGRIEASLSGVRVNTDAIDNSAGVDTSDHEVNIKIALGDVVRRGDLTTQERNTLLASMTDDVAAHVLRDNYEQNVLLGNARAQDLSMVPVHVRLMNWLEERGELDRSLEFLPSDAEIEKRASEGLGLKSPEFSVLVAYSKLALKKDILASTLPDDPYFAATLSQYFPKALREPYAAELGEHPLRREIITNSVVNSMVNRGGITFAFRAQEEVTGTPDQVARAYIVCREVFDLRGFVQAVEALDNVLPTKVQTELYLEFRRLLDRAVRWLLAARPSGLDITTEVERFAPVVADLVPRIPELLQGGERERVLAQTSHWEDEGVPSELAARGASLLDSYSLLDVVEIASDVDHTAAEVAEVYFRMSERFGIDGMLTRVASLPRDDRWDALARGALRDDLYSVLESLTRNAFEFDNDLDGDGVVSAEERILAWDEAGDGAVERVGNQLAGIRSLEKPNIAALSVALRTLRSVVRQGS</sequence>
<dbReference type="OrthoDB" id="9758052at2"/>
<dbReference type="Pfam" id="PF21073">
    <property type="entry name" value="GDH_HM1"/>
    <property type="match status" value="1"/>
</dbReference>
<feature type="region of interest" description="Disordered" evidence="1">
    <location>
        <begin position="261"/>
        <end position="284"/>
    </location>
</feature>
<dbReference type="PANTHER" id="PTHR43403:SF1">
    <property type="entry name" value="NAD-SPECIFIC GLUTAMATE DEHYDROGENASE"/>
    <property type="match status" value="1"/>
</dbReference>
<dbReference type="SUPFAM" id="SSF53223">
    <property type="entry name" value="Aminoacid dehydrogenase-like, N-terminal domain"/>
    <property type="match status" value="1"/>
</dbReference>
<dbReference type="EMBL" id="BKBA01000002">
    <property type="protein sequence ID" value="GEQ12228.1"/>
    <property type="molecule type" value="Genomic_DNA"/>
</dbReference>
<dbReference type="GO" id="GO:0006538">
    <property type="term" value="P:L-glutamate catabolic process"/>
    <property type="evidence" value="ECO:0007669"/>
    <property type="project" value="InterPro"/>
</dbReference>
<gene>
    <name evidence="7" type="ORF">KLO01_02750</name>
</gene>
<proteinExistence type="predicted"/>
<keyword evidence="8" id="KW-1185">Reference proteome</keyword>
<dbReference type="Pfam" id="PF21078">
    <property type="entry name" value="GDH_HM3"/>
    <property type="match status" value="1"/>
</dbReference>
<dbReference type="GO" id="GO:0004069">
    <property type="term" value="F:L-aspartate:2-oxoglutarate aminotransferase activity"/>
    <property type="evidence" value="ECO:0007669"/>
    <property type="project" value="InterPro"/>
</dbReference>
<feature type="domain" description="NAD-glutamate dehydrogenase N-terminal ACT1" evidence="4">
    <location>
        <begin position="33"/>
        <end position="178"/>
    </location>
</feature>
<comment type="caution">
    <text evidence="7">The sequence shown here is derived from an EMBL/GenBank/DDBJ whole genome shotgun (WGS) entry which is preliminary data.</text>
</comment>
<dbReference type="InterPro" id="IPR049059">
    <property type="entry name" value="NAD_Glu_DH_HM1"/>
</dbReference>
<evidence type="ECO:0000313" key="7">
    <source>
        <dbReference type="EMBL" id="GEQ12228.1"/>
    </source>
</evidence>
<dbReference type="InterPro" id="IPR049058">
    <property type="entry name" value="NAD_Glu_DH_HM2"/>
</dbReference>
<evidence type="ECO:0000259" key="5">
    <source>
        <dbReference type="Pfam" id="PF21076"/>
    </source>
</evidence>
<evidence type="ECO:0000313" key="8">
    <source>
        <dbReference type="Proteomes" id="UP000321793"/>
    </source>
</evidence>
<dbReference type="Pfam" id="PF05088">
    <property type="entry name" value="Bac_GDH_CD"/>
    <property type="match status" value="1"/>
</dbReference>
<dbReference type="Pfam" id="PF21075">
    <property type="entry name" value="GDH_ACT1"/>
    <property type="match status" value="1"/>
</dbReference>
<dbReference type="InterPro" id="IPR049062">
    <property type="entry name" value="NAD_Glu_DH_ACT2"/>
</dbReference>
<dbReference type="InterPro" id="IPR024727">
    <property type="entry name" value="NAD_Glu_DH_N_ACT1"/>
</dbReference>
<dbReference type="Pfam" id="PF21079">
    <property type="entry name" value="GDH_HM2"/>
    <property type="match status" value="1"/>
</dbReference>
<feature type="domain" description="NAD-glutamate dehydrogenase ACT2" evidence="5">
    <location>
        <begin position="409"/>
        <end position="501"/>
    </location>
</feature>
<reference evidence="7 8" key="1">
    <citation type="submission" date="2019-07" db="EMBL/GenBank/DDBJ databases">
        <title>Whole genome shotgun sequence of Knoellia locipacati NBRC 109775.</title>
        <authorList>
            <person name="Hosoyama A."/>
            <person name="Uohara A."/>
            <person name="Ohji S."/>
            <person name="Ichikawa N."/>
        </authorList>
    </citation>
    <scope>NUCLEOTIDE SEQUENCE [LARGE SCALE GENOMIC DNA]</scope>
    <source>
        <strain evidence="7 8">NBRC 109775</strain>
    </source>
</reference>
<dbReference type="InterPro" id="IPR049056">
    <property type="entry name" value="NAD_Glu_DH_HM3"/>
</dbReference>
<dbReference type="Pfam" id="PF21077">
    <property type="entry name" value="GDH_ACT3"/>
    <property type="match status" value="1"/>
</dbReference>
<dbReference type="RefSeq" id="WP_147061752.1">
    <property type="nucleotide sequence ID" value="NZ_BAABDN010000001.1"/>
</dbReference>
<name>A0A512SWA0_9MICO</name>
<evidence type="ECO:0000259" key="2">
    <source>
        <dbReference type="Pfam" id="PF05088"/>
    </source>
</evidence>
<evidence type="ECO:0000259" key="6">
    <source>
        <dbReference type="Pfam" id="PF21077"/>
    </source>
</evidence>
<evidence type="ECO:0000259" key="4">
    <source>
        <dbReference type="Pfam" id="PF21075"/>
    </source>
</evidence>
<dbReference type="Pfam" id="PF21074">
    <property type="entry name" value="GDH_C"/>
    <property type="match status" value="1"/>
</dbReference>
<dbReference type="Pfam" id="PF21076">
    <property type="entry name" value="GDH_ACT2"/>
    <property type="match status" value="1"/>
</dbReference>
<accession>A0A512SWA0</accession>
<dbReference type="InterPro" id="IPR048381">
    <property type="entry name" value="GDH_C"/>
</dbReference>
<dbReference type="GO" id="GO:0004352">
    <property type="term" value="F:glutamate dehydrogenase (NAD+) activity"/>
    <property type="evidence" value="ECO:0007669"/>
    <property type="project" value="InterPro"/>
</dbReference>
<organism evidence="7 8">
    <name type="scientific">Knoellia locipacati</name>
    <dbReference type="NCBI Taxonomy" id="882824"/>
    <lineage>
        <taxon>Bacteria</taxon>
        <taxon>Bacillati</taxon>
        <taxon>Actinomycetota</taxon>
        <taxon>Actinomycetes</taxon>
        <taxon>Micrococcales</taxon>
        <taxon>Intrasporangiaceae</taxon>
        <taxon>Knoellia</taxon>
    </lineage>
</organism>
<dbReference type="SUPFAM" id="SSF51735">
    <property type="entry name" value="NAD(P)-binding Rossmann-fold domains"/>
    <property type="match status" value="1"/>
</dbReference>